<protein>
    <recommendedName>
        <fullName evidence="4">Multidrug ABC transporter permease</fullName>
    </recommendedName>
</protein>
<evidence type="ECO:0000313" key="2">
    <source>
        <dbReference type="EMBL" id="RST94342.1"/>
    </source>
</evidence>
<feature type="transmembrane region" description="Helical" evidence="1">
    <location>
        <begin position="285"/>
        <end position="318"/>
    </location>
</feature>
<feature type="transmembrane region" description="Helical" evidence="1">
    <location>
        <begin position="169"/>
        <end position="200"/>
    </location>
</feature>
<accession>A0A429ZKY0</accession>
<feature type="transmembrane region" description="Helical" evidence="1">
    <location>
        <begin position="99"/>
        <end position="122"/>
    </location>
</feature>
<dbReference type="Pfam" id="PF05975">
    <property type="entry name" value="EcsB"/>
    <property type="match status" value="1"/>
</dbReference>
<feature type="transmembrane region" description="Helical" evidence="1">
    <location>
        <begin position="351"/>
        <end position="371"/>
    </location>
</feature>
<dbReference type="Proteomes" id="UP000287239">
    <property type="component" value="Unassembled WGS sequence"/>
</dbReference>
<evidence type="ECO:0000313" key="3">
    <source>
        <dbReference type="Proteomes" id="UP000287239"/>
    </source>
</evidence>
<dbReference type="EMBL" id="NGJU01000015">
    <property type="protein sequence ID" value="RST94342.1"/>
    <property type="molecule type" value="Genomic_DNA"/>
</dbReference>
<gene>
    <name evidence="2" type="ORF">CBF35_10245</name>
</gene>
<keyword evidence="1" id="KW-0472">Membrane</keyword>
<comment type="caution">
    <text evidence="2">The sequence shown here is derived from an EMBL/GenBank/DDBJ whole genome shotgun (WGS) entry which is preliminary data.</text>
</comment>
<keyword evidence="3" id="KW-1185">Reference proteome</keyword>
<dbReference type="OrthoDB" id="2447941at2"/>
<dbReference type="GeneID" id="98568753"/>
<dbReference type="AlphaFoldDB" id="A0A429ZKY0"/>
<keyword evidence="1" id="KW-0812">Transmembrane</keyword>
<dbReference type="PIRSF" id="PIRSF037259">
    <property type="entry name" value="EcsB_ABC"/>
    <property type="match status" value="1"/>
</dbReference>
<feature type="transmembrane region" description="Helical" evidence="1">
    <location>
        <begin position="134"/>
        <end position="157"/>
    </location>
</feature>
<feature type="transmembrane region" description="Helical" evidence="1">
    <location>
        <begin position="20"/>
        <end position="43"/>
    </location>
</feature>
<keyword evidence="1" id="KW-1133">Transmembrane helix</keyword>
<evidence type="ECO:0008006" key="4">
    <source>
        <dbReference type="Google" id="ProtNLM"/>
    </source>
</evidence>
<evidence type="ECO:0000256" key="1">
    <source>
        <dbReference type="SAM" id="Phobius"/>
    </source>
</evidence>
<sequence length="405" mass="45986">MEKFYKNRLSRHQTKLNRYLKYVLNDHVVLISLFLFGGFGFYYANFVKTLDANFILAKPLVLFIWLAALLTGGLATLAKDADKVFLLPKEQHMIDYLKASYRHSLVLPFTLLLITSGISMPLLIAVNRSTVTDFAFYLITLLLLKAAHLLIKCQALFLQTKKQAQQLTLIWLVGSLLSLLALLYLAPWFGLILSVVVYALSRLATTKLFQEKNLDWEGMISLEQQRLKKIFQFINLFTDVPGIAGKVKRRKYADGLLKRLPSDQKGTYPYLYTRSFLRGAEFSGLYLRLTLIGVVVAVFLTDFYLVLLISLLVIYLIGFQLIPLYSQFDYMVMTQLYPVPKVQKASAVQALIAKLLAVTALLLSLTALIVLPKLQESLIVIGSLGLEIALFTYFYIPSRLKKLSK</sequence>
<proteinExistence type="predicted"/>
<organism evidence="2 3">
    <name type="scientific">Vagococcus salmoninarum</name>
    <dbReference type="NCBI Taxonomy" id="2739"/>
    <lineage>
        <taxon>Bacteria</taxon>
        <taxon>Bacillati</taxon>
        <taxon>Bacillota</taxon>
        <taxon>Bacilli</taxon>
        <taxon>Lactobacillales</taxon>
        <taxon>Enterococcaceae</taxon>
        <taxon>Vagococcus</taxon>
    </lineage>
</organism>
<feature type="transmembrane region" description="Helical" evidence="1">
    <location>
        <begin position="55"/>
        <end position="78"/>
    </location>
</feature>
<dbReference type="GO" id="GO:0016020">
    <property type="term" value="C:membrane"/>
    <property type="evidence" value="ECO:0007669"/>
    <property type="project" value="InterPro"/>
</dbReference>
<dbReference type="RefSeq" id="WP_126780795.1">
    <property type="nucleotide sequence ID" value="NZ_CAUQJP010000019.1"/>
</dbReference>
<name>A0A429ZKY0_9ENTE</name>
<dbReference type="InterPro" id="IPR010288">
    <property type="entry name" value="EcsB_ABC"/>
</dbReference>
<reference evidence="2 3" key="1">
    <citation type="submission" date="2017-05" db="EMBL/GenBank/DDBJ databases">
        <title>Vagococcus spp. assemblies.</title>
        <authorList>
            <person name="Gulvik C.A."/>
        </authorList>
    </citation>
    <scope>NUCLEOTIDE SEQUENCE [LARGE SCALE GENOMIC DNA]</scope>
    <source>
        <strain evidence="2 3">NCFB 2777</strain>
    </source>
</reference>
<feature type="transmembrane region" description="Helical" evidence="1">
    <location>
        <begin position="377"/>
        <end position="396"/>
    </location>
</feature>